<dbReference type="OrthoDB" id="7847842at2"/>
<dbReference type="Gene3D" id="3.40.50.1820">
    <property type="entry name" value="alpha/beta hydrolase"/>
    <property type="match status" value="1"/>
</dbReference>
<dbReference type="AlphaFoldDB" id="A0A238LIN3"/>
<keyword evidence="2" id="KW-1185">Reference proteome</keyword>
<organism evidence="1 2">
    <name type="scientific">Flavimaricola marinus</name>
    <dbReference type="NCBI Taxonomy" id="1819565"/>
    <lineage>
        <taxon>Bacteria</taxon>
        <taxon>Pseudomonadati</taxon>
        <taxon>Pseudomonadota</taxon>
        <taxon>Alphaproteobacteria</taxon>
        <taxon>Rhodobacterales</taxon>
        <taxon>Paracoccaceae</taxon>
        <taxon>Flavimaricola</taxon>
    </lineage>
</organism>
<name>A0A238LIN3_9RHOB</name>
<reference evidence="1 2" key="1">
    <citation type="submission" date="2017-05" db="EMBL/GenBank/DDBJ databases">
        <authorList>
            <person name="Song R."/>
            <person name="Chenine A.L."/>
            <person name="Ruprecht R.M."/>
        </authorList>
    </citation>
    <scope>NUCLEOTIDE SEQUENCE [LARGE SCALE GENOMIC DNA]</scope>
    <source>
        <strain evidence="1 2">CECT 8899</strain>
    </source>
</reference>
<proteinExistence type="predicted"/>
<evidence type="ECO:0000313" key="1">
    <source>
        <dbReference type="EMBL" id="SMY09264.1"/>
    </source>
</evidence>
<dbReference type="InterPro" id="IPR029058">
    <property type="entry name" value="AB_hydrolase_fold"/>
</dbReference>
<protein>
    <recommendedName>
        <fullName evidence="3">Alpha/beta hydrolase family protein</fullName>
    </recommendedName>
</protein>
<dbReference type="EMBL" id="FXZK01000008">
    <property type="protein sequence ID" value="SMY09264.1"/>
    <property type="molecule type" value="Genomic_DNA"/>
</dbReference>
<evidence type="ECO:0000313" key="2">
    <source>
        <dbReference type="Proteomes" id="UP000201613"/>
    </source>
</evidence>
<dbReference type="Proteomes" id="UP000201613">
    <property type="component" value="Unassembled WGS sequence"/>
</dbReference>
<evidence type="ECO:0008006" key="3">
    <source>
        <dbReference type="Google" id="ProtNLM"/>
    </source>
</evidence>
<accession>A0A238LIN3</accession>
<dbReference type="RefSeq" id="WP_093993454.1">
    <property type="nucleotide sequence ID" value="NZ_FXZK01000008.1"/>
</dbReference>
<gene>
    <name evidence="1" type="ORF">LOM8899_03429</name>
</gene>
<sequence length="201" mass="22449">MSDHNGNIACLTRKNCCQLFFVYGGAHGRMEGMGPMAFLQKSGIADRNIVFVRDPKAKFYHEGVSDELPDLDSVLDWHAQYIEDNPHITEVYTVGNSFGGWASMFFGYMLGVDKVWALAPAGPWGRDLLIDLMKDGNGHTEYDVYYSRDVEEDKIFAESFVGYPNLSLTHIDEHGHMMITGLINTGQLPTMFPPFKAAEGA</sequence>
<dbReference type="SUPFAM" id="SSF53474">
    <property type="entry name" value="alpha/beta-Hydrolases"/>
    <property type="match status" value="1"/>
</dbReference>